<keyword evidence="1" id="KW-0255">Endonuclease</keyword>
<dbReference type="OrthoDB" id="15027at10239"/>
<dbReference type="CDD" id="cd00085">
    <property type="entry name" value="HNHc"/>
    <property type="match status" value="1"/>
</dbReference>
<dbReference type="GeneID" id="26632174"/>
<keyword evidence="2" id="KW-1185">Reference proteome</keyword>
<dbReference type="EMBL" id="KT591489">
    <property type="protein sequence ID" value="ALF00373.1"/>
    <property type="molecule type" value="Genomic_DNA"/>
</dbReference>
<keyword evidence="1" id="KW-0540">Nuclease</keyword>
<protein>
    <submittedName>
        <fullName evidence="1">HNH endonuclease</fullName>
    </submittedName>
</protein>
<reference evidence="1 2" key="1">
    <citation type="submission" date="2015-08" db="EMBL/GenBank/DDBJ databases">
        <authorList>
            <person name="Clarke R.M."/>
            <person name="Taylor B.J."/>
            <person name="Thorniley A.J."/>
            <person name="Dasenko M.A."/>
            <person name="Denver D.R."/>
            <person name="Garcia-Ruiz H."/>
            <person name="Hoyer J.S."/>
            <person name="Jogdeo S."/>
            <person name="Sullivan C.M."/>
            <person name="Peterson M.R."/>
            <person name="Rowley E.R."/>
            <person name="Schnitzler C.E."/>
            <person name="Vining K.J."/>
            <person name="Almabruk K.H."/>
            <person name="Banawas S."/>
            <person name="Beatty C."/>
            <person name="Bullock C.J."/>
            <person name="Cappellazzi J.E."/>
            <person name="Chagani S.E."/>
            <person name="Chatterjee P."/>
            <person name="Cram E.D."/>
            <person name="Elorriaga M.E."/>
            <person name="Esser M."/>
            <person name="Fellows E.J."/>
            <person name="Garcia G.R."/>
            <person name="Gullaba J.M."/>
            <person name="Kinsley M.A."/>
            <person name="Luo F."/>
            <person name="McGinnis M."/>
            <person name="Paquette C.E."/>
            <person name="Reddekopp R.L."/>
            <person name="Rosen K.L."/>
            <person name="Sahlfeld L.M."/>
            <person name="Vondras A.M."/>
            <person name="Wang J.X."/>
            <person name="Weiss E.S."/>
            <person name="Wernick R."/>
            <person name="Abuelizz H.A."/>
            <person name="Amaro Y."/>
            <person name="Archer C.L."/>
            <person name="Basu A."/>
            <person name="Bellinger M.R."/>
            <person name="Johnson S.F."/>
            <person name="Kitchen S.A."/>
            <person name="Li M."/>
            <person name="Morey-Castro K.E."/>
            <person name="Lavalleur H.J."/>
            <person name="Rangel L.J."/>
            <person name="Ree J.F."/>
            <person name="Shay S.D."/>
            <person name="Sheng Y."/>
            <person name="Smyth J.C."/>
            <person name="Stamm E.A."/>
            <person name="Taylor C.R."/>
            <person name="Vining O.B."/>
            <person name="Wanzeck K.M."/>
            <person name="Watson G."/>
            <person name="Bruck A.J."/>
            <person name="Anders K.R."/>
            <person name="Bradley K.W."/>
            <person name="Asai D.J."/>
            <person name="Bowman C.A."/>
            <person name="Russell D.A."/>
            <person name="Pope W.H."/>
            <person name="Jacobs-Sera D."/>
            <person name="Hendrix R.W."/>
            <person name="Hatfull G.F."/>
        </authorList>
    </citation>
    <scope>NUCLEOTIDE SEQUENCE [LARGE SCALE GENOMIC DNA]</scope>
</reference>
<dbReference type="Proteomes" id="UP000201697">
    <property type="component" value="Segment"/>
</dbReference>
<name>A0A0M4QZV3_9CAUD</name>
<evidence type="ECO:0000313" key="2">
    <source>
        <dbReference type="Proteomes" id="UP000201697"/>
    </source>
</evidence>
<keyword evidence="1" id="KW-0378">Hydrolase</keyword>
<gene>
    <name evidence="1" type="ORF">SEA_ARCHIE_67</name>
</gene>
<dbReference type="InterPro" id="IPR003615">
    <property type="entry name" value="HNH_nuc"/>
</dbReference>
<accession>A0A0M4QZV3</accession>
<organism evidence="1 2">
    <name type="scientific">Mycobacterium phage Archie</name>
    <dbReference type="NCBI Taxonomy" id="1718599"/>
    <lineage>
        <taxon>Viruses</taxon>
        <taxon>Duplodnaviria</taxon>
        <taxon>Heunggongvirae</taxon>
        <taxon>Uroviricota</taxon>
        <taxon>Caudoviricetes</taxon>
        <taxon>Vilmaviridae</taxon>
        <taxon>Lclasvirinae</taxon>
        <taxon>Faithunavirus</taxon>
        <taxon>Faithunavirus archie</taxon>
    </lineage>
</organism>
<evidence type="ECO:0000313" key="1">
    <source>
        <dbReference type="EMBL" id="ALF00373.1"/>
    </source>
</evidence>
<sequence>MASGEKKCRELVYERADRFCERCCRNGPVFSVHHRLKRSHGGLWTADNCVLLCGTGVQGCHGWIEHNANAASDEGWHVRAWEIPAQVPVLYRGNDWSLLTAEGERVRVWKNPP</sequence>
<dbReference type="RefSeq" id="YP_009205534.1">
    <property type="nucleotide sequence ID" value="NC_028878.1"/>
</dbReference>
<dbReference type="GO" id="GO:0004519">
    <property type="term" value="F:endonuclease activity"/>
    <property type="evidence" value="ECO:0007669"/>
    <property type="project" value="UniProtKB-KW"/>
</dbReference>
<dbReference type="KEGG" id="vg:26632174"/>
<proteinExistence type="predicted"/>